<evidence type="ECO:0000259" key="11">
    <source>
        <dbReference type="Pfam" id="PF16916"/>
    </source>
</evidence>
<keyword evidence="7" id="KW-0406">Ion transport</keyword>
<keyword evidence="5" id="KW-0862">Zinc</keyword>
<evidence type="ECO:0000256" key="8">
    <source>
        <dbReference type="ARBA" id="ARBA00023136"/>
    </source>
</evidence>
<dbReference type="NCBIfam" id="TIGR01297">
    <property type="entry name" value="CDF"/>
    <property type="match status" value="1"/>
</dbReference>
<dbReference type="STRING" id="1630136.AS592_02585"/>
<dbReference type="AlphaFoldDB" id="A0A151CIA0"/>
<dbReference type="InterPro" id="IPR050681">
    <property type="entry name" value="CDF/SLC30A"/>
</dbReference>
<dbReference type="InterPro" id="IPR027469">
    <property type="entry name" value="Cation_efflux_TMD_sf"/>
</dbReference>
<keyword evidence="4 9" id="KW-0812">Transmembrane</keyword>
<evidence type="ECO:0000256" key="7">
    <source>
        <dbReference type="ARBA" id="ARBA00023065"/>
    </source>
</evidence>
<gene>
    <name evidence="12" type="ORF">AS592_02585</name>
</gene>
<dbReference type="InterPro" id="IPR027470">
    <property type="entry name" value="Cation_efflux_CTD"/>
</dbReference>
<keyword evidence="8 9" id="KW-0472">Membrane</keyword>
<dbReference type="EMBL" id="LNKT01000002">
    <property type="protein sequence ID" value="KYJ87246.1"/>
    <property type="molecule type" value="Genomic_DNA"/>
</dbReference>
<evidence type="ECO:0000256" key="1">
    <source>
        <dbReference type="ARBA" id="ARBA00004141"/>
    </source>
</evidence>
<feature type="transmembrane region" description="Helical" evidence="9">
    <location>
        <begin position="53"/>
        <end position="71"/>
    </location>
</feature>
<accession>A0A151CIA0</accession>
<dbReference type="PANTHER" id="PTHR11562:SF17">
    <property type="entry name" value="RE54080P-RELATED"/>
    <property type="match status" value="1"/>
</dbReference>
<keyword evidence="5" id="KW-0864">Zinc transport</keyword>
<evidence type="ECO:0000256" key="3">
    <source>
        <dbReference type="ARBA" id="ARBA00022448"/>
    </source>
</evidence>
<comment type="caution">
    <text evidence="12">The sequence shown here is derived from an EMBL/GenBank/DDBJ whole genome shotgun (WGS) entry which is preliminary data.</text>
</comment>
<feature type="domain" description="Cation efflux protein cytoplasmic" evidence="11">
    <location>
        <begin position="211"/>
        <end position="286"/>
    </location>
</feature>
<dbReference type="GO" id="GO:0005886">
    <property type="term" value="C:plasma membrane"/>
    <property type="evidence" value="ECO:0007669"/>
    <property type="project" value="TreeGrafter"/>
</dbReference>
<dbReference type="InterPro" id="IPR002524">
    <property type="entry name" value="Cation_efflux"/>
</dbReference>
<comment type="similarity">
    <text evidence="2">Belongs to the cation diffusion facilitator (CDF) transporter (TC 2.A.4) family. SLC30A subfamily.</text>
</comment>
<reference evidence="12 13" key="1">
    <citation type="submission" date="2015-11" db="EMBL/GenBank/DDBJ databases">
        <title>Draft genome of Sulfurovum riftiae 1812E, a member of the Epsilonproteobacteria isolated from the tube of the deep-sea hydrothermal vent tubewom Riftia pachyptila.</title>
        <authorList>
            <person name="Vetriani C."/>
            <person name="Giovannelli D."/>
        </authorList>
    </citation>
    <scope>NUCLEOTIDE SEQUENCE [LARGE SCALE GENOMIC DNA]</scope>
    <source>
        <strain evidence="12 13">1812E</strain>
    </source>
</reference>
<evidence type="ECO:0000256" key="9">
    <source>
        <dbReference type="SAM" id="Phobius"/>
    </source>
</evidence>
<evidence type="ECO:0000313" key="12">
    <source>
        <dbReference type="EMBL" id="KYJ87246.1"/>
    </source>
</evidence>
<dbReference type="RefSeq" id="WP_067328960.1">
    <property type="nucleotide sequence ID" value="NZ_LNKT01000002.1"/>
</dbReference>
<dbReference type="SUPFAM" id="SSF160240">
    <property type="entry name" value="Cation efflux protein cytoplasmic domain-like"/>
    <property type="match status" value="1"/>
</dbReference>
<evidence type="ECO:0000256" key="5">
    <source>
        <dbReference type="ARBA" id="ARBA00022906"/>
    </source>
</evidence>
<evidence type="ECO:0000256" key="4">
    <source>
        <dbReference type="ARBA" id="ARBA00022692"/>
    </source>
</evidence>
<dbReference type="InterPro" id="IPR058533">
    <property type="entry name" value="Cation_efflux_TM"/>
</dbReference>
<dbReference type="GO" id="GO:0005385">
    <property type="term" value="F:zinc ion transmembrane transporter activity"/>
    <property type="evidence" value="ECO:0007669"/>
    <property type="project" value="TreeGrafter"/>
</dbReference>
<dbReference type="SUPFAM" id="SSF161111">
    <property type="entry name" value="Cation efflux protein transmembrane domain-like"/>
    <property type="match status" value="1"/>
</dbReference>
<dbReference type="OrthoDB" id="9809646at2"/>
<organism evidence="12 13">
    <name type="scientific">Sulfurovum riftiae</name>
    <dbReference type="NCBI Taxonomy" id="1630136"/>
    <lineage>
        <taxon>Bacteria</taxon>
        <taxon>Pseudomonadati</taxon>
        <taxon>Campylobacterota</taxon>
        <taxon>Epsilonproteobacteria</taxon>
        <taxon>Campylobacterales</taxon>
        <taxon>Sulfurovaceae</taxon>
        <taxon>Sulfurovum</taxon>
    </lineage>
</organism>
<feature type="transmembrane region" description="Helical" evidence="9">
    <location>
        <begin position="178"/>
        <end position="199"/>
    </location>
</feature>
<keyword evidence="13" id="KW-1185">Reference proteome</keyword>
<feature type="transmembrane region" description="Helical" evidence="9">
    <location>
        <begin position="150"/>
        <end position="172"/>
    </location>
</feature>
<evidence type="ECO:0000256" key="2">
    <source>
        <dbReference type="ARBA" id="ARBA00008873"/>
    </source>
</evidence>
<dbReference type="InterPro" id="IPR036837">
    <property type="entry name" value="Cation_efflux_CTD_sf"/>
</dbReference>
<evidence type="ECO:0000259" key="10">
    <source>
        <dbReference type="Pfam" id="PF01545"/>
    </source>
</evidence>
<evidence type="ECO:0000256" key="6">
    <source>
        <dbReference type="ARBA" id="ARBA00022989"/>
    </source>
</evidence>
<keyword evidence="6 9" id="KW-1133">Transmembrane helix</keyword>
<dbReference type="Pfam" id="PF01545">
    <property type="entry name" value="Cation_efflux"/>
    <property type="match status" value="1"/>
</dbReference>
<feature type="domain" description="Cation efflux protein transmembrane" evidence="10">
    <location>
        <begin position="18"/>
        <end position="203"/>
    </location>
</feature>
<feature type="transmembrane region" description="Helical" evidence="9">
    <location>
        <begin position="117"/>
        <end position="138"/>
    </location>
</feature>
<feature type="transmembrane region" description="Helical" evidence="9">
    <location>
        <begin position="83"/>
        <end position="105"/>
    </location>
</feature>
<proteinExistence type="inferred from homology"/>
<feature type="transmembrane region" description="Helical" evidence="9">
    <location>
        <begin position="12"/>
        <end position="33"/>
    </location>
</feature>
<dbReference type="Gene3D" id="1.20.1510.10">
    <property type="entry name" value="Cation efflux protein transmembrane domain"/>
    <property type="match status" value="1"/>
</dbReference>
<sequence>MGQGHSHGVRNYNRAFAIGVILNVGFVIIEAVYGLLSNSLSLLADAGHNLSDVLGLLLAWGASWLATKAVSQKRTYGFKKVTVLASLISAVLLILALAGILYEALERFKEPHPVEGMTVIVVAGIGVLINTATALLFMKDQKNDLNIRGAFLHMAADAIVSLGVVIAGIVILYKGWLWVDPLVSIVIAVVIFIGTWGLLRDSVNYTIDAVPKGVETEKVKAYLMGLGEVESLHDLHIWPLSTTETALSVHLVLKEKLNDPNTFLHDIQEAMHVQFDIEHTTVQIEEAGRENHCLLKEER</sequence>
<protein>
    <submittedName>
        <fullName evidence="12">Cobalt transporter</fullName>
    </submittedName>
</protein>
<comment type="subcellular location">
    <subcellularLocation>
        <location evidence="1">Membrane</location>
        <topology evidence="1">Multi-pass membrane protein</topology>
    </subcellularLocation>
</comment>
<dbReference type="Pfam" id="PF16916">
    <property type="entry name" value="ZT_dimer"/>
    <property type="match status" value="1"/>
</dbReference>
<name>A0A151CIA0_9BACT</name>
<evidence type="ECO:0000313" key="13">
    <source>
        <dbReference type="Proteomes" id="UP000075359"/>
    </source>
</evidence>
<dbReference type="Proteomes" id="UP000075359">
    <property type="component" value="Unassembled WGS sequence"/>
</dbReference>
<keyword evidence="3" id="KW-0813">Transport</keyword>
<dbReference type="PANTHER" id="PTHR11562">
    <property type="entry name" value="CATION EFFLUX PROTEIN/ ZINC TRANSPORTER"/>
    <property type="match status" value="1"/>
</dbReference>